<dbReference type="eggNOG" id="KOG1640">
    <property type="taxonomic scope" value="Eukaryota"/>
</dbReference>
<evidence type="ECO:0000256" key="1">
    <source>
        <dbReference type="ARBA" id="ARBA00004127"/>
    </source>
</evidence>
<evidence type="ECO:0000313" key="10">
    <source>
        <dbReference type="Proteomes" id="UP000001514"/>
    </source>
</evidence>
<sequence>LGAAWLGAALICVAAALPIKALHPLRSLVLACCRRGKLLHSSSSSSSKRFTVPQSFFTHFYVVGVTWNTLLLAAATLSSCMCTLSSASDGIQFSALVEQFTGAGASAGSGSIPSMAKQKQRGWTVVLLLLLMELQVCRRLYESLMVLSYGPDARMHLLGYLVGLFFYVAAPLSLCCQEIGEIMINTLGTVSQGRLRSSCAWNPDTRWWECFHYSPWRLNWYQWLGALLFLWGWYHQYKCHQILVSAPQESGEGKTYVIPYGDWFDKVSCAHYLSEIVMYFGLVFASGGTQATIWFLLAWVFSNLYLAAKETHEWYLSKFENYPKNRKALIPFL</sequence>
<evidence type="ECO:0000256" key="2">
    <source>
        <dbReference type="ARBA" id="ARBA00004922"/>
    </source>
</evidence>
<comment type="pathway">
    <text evidence="2">Protein modification; protein glycosylation.</text>
</comment>
<dbReference type="OMA" id="HFLFEIC"/>
<dbReference type="FunCoup" id="D8QN44">
    <property type="interactions" value="2786"/>
</dbReference>
<dbReference type="PANTHER" id="PTHR14624">
    <property type="entry name" value="DFG10 PROTEIN"/>
    <property type="match status" value="1"/>
</dbReference>
<accession>D8QN44</accession>
<feature type="non-terminal residue" evidence="9">
    <location>
        <position position="1"/>
    </location>
</feature>
<reference evidence="9 10" key="1">
    <citation type="journal article" date="2011" name="Science">
        <title>The Selaginella genome identifies genetic changes associated with the evolution of vascular plants.</title>
        <authorList>
            <person name="Banks J.A."/>
            <person name="Nishiyama T."/>
            <person name="Hasebe M."/>
            <person name="Bowman J.L."/>
            <person name="Gribskov M."/>
            <person name="dePamphilis C."/>
            <person name="Albert V.A."/>
            <person name="Aono N."/>
            <person name="Aoyama T."/>
            <person name="Ambrose B.A."/>
            <person name="Ashton N.W."/>
            <person name="Axtell M.J."/>
            <person name="Barker E."/>
            <person name="Barker M.S."/>
            <person name="Bennetzen J.L."/>
            <person name="Bonawitz N.D."/>
            <person name="Chapple C."/>
            <person name="Cheng C."/>
            <person name="Correa L.G."/>
            <person name="Dacre M."/>
            <person name="DeBarry J."/>
            <person name="Dreyer I."/>
            <person name="Elias M."/>
            <person name="Engstrom E.M."/>
            <person name="Estelle M."/>
            <person name="Feng L."/>
            <person name="Finet C."/>
            <person name="Floyd S.K."/>
            <person name="Frommer W.B."/>
            <person name="Fujita T."/>
            <person name="Gramzow L."/>
            <person name="Gutensohn M."/>
            <person name="Harholt J."/>
            <person name="Hattori M."/>
            <person name="Heyl A."/>
            <person name="Hirai T."/>
            <person name="Hiwatashi Y."/>
            <person name="Ishikawa M."/>
            <person name="Iwata M."/>
            <person name="Karol K.G."/>
            <person name="Koehler B."/>
            <person name="Kolukisaoglu U."/>
            <person name="Kubo M."/>
            <person name="Kurata T."/>
            <person name="Lalonde S."/>
            <person name="Li K."/>
            <person name="Li Y."/>
            <person name="Litt A."/>
            <person name="Lyons E."/>
            <person name="Manning G."/>
            <person name="Maruyama T."/>
            <person name="Michael T.P."/>
            <person name="Mikami K."/>
            <person name="Miyazaki S."/>
            <person name="Morinaga S."/>
            <person name="Murata T."/>
            <person name="Mueller-Roeber B."/>
            <person name="Nelson D.R."/>
            <person name="Obara M."/>
            <person name="Oguri Y."/>
            <person name="Olmstead R.G."/>
            <person name="Onodera N."/>
            <person name="Petersen B.L."/>
            <person name="Pils B."/>
            <person name="Prigge M."/>
            <person name="Rensing S.A."/>
            <person name="Riano-Pachon D.M."/>
            <person name="Roberts A.W."/>
            <person name="Sato Y."/>
            <person name="Scheller H.V."/>
            <person name="Schulz B."/>
            <person name="Schulz C."/>
            <person name="Shakirov E.V."/>
            <person name="Shibagaki N."/>
            <person name="Shinohara N."/>
            <person name="Shippen D.E."/>
            <person name="Soerensen I."/>
            <person name="Sotooka R."/>
            <person name="Sugimoto N."/>
            <person name="Sugita M."/>
            <person name="Sumikawa N."/>
            <person name="Tanurdzic M."/>
            <person name="Theissen G."/>
            <person name="Ulvskov P."/>
            <person name="Wakazuki S."/>
            <person name="Weng J.K."/>
            <person name="Willats W.W."/>
            <person name="Wipf D."/>
            <person name="Wolf P.G."/>
            <person name="Yang L."/>
            <person name="Zimmer A.D."/>
            <person name="Zhu Q."/>
            <person name="Mitros T."/>
            <person name="Hellsten U."/>
            <person name="Loque D."/>
            <person name="Otillar R."/>
            <person name="Salamov A."/>
            <person name="Schmutz J."/>
            <person name="Shapiro H."/>
            <person name="Lindquist E."/>
            <person name="Lucas S."/>
            <person name="Rokhsar D."/>
            <person name="Grigoriev I.V."/>
        </authorList>
    </citation>
    <scope>NUCLEOTIDE SEQUENCE [LARGE SCALE GENOMIC DNA]</scope>
</reference>
<keyword evidence="10" id="KW-1185">Reference proteome</keyword>
<evidence type="ECO:0000313" key="9">
    <source>
        <dbReference type="EMBL" id="EFJ38042.1"/>
    </source>
</evidence>
<dbReference type="AlphaFoldDB" id="D8QN44"/>
<keyword evidence="4 6" id="KW-1133">Transmembrane helix</keyword>
<dbReference type="InterPro" id="IPR039698">
    <property type="entry name" value="Dfg10/SRD5A3"/>
</dbReference>
<dbReference type="GO" id="GO:0006488">
    <property type="term" value="P:dolichol-linked oligosaccharide biosynthetic process"/>
    <property type="evidence" value="ECO:0007669"/>
    <property type="project" value="InterPro"/>
</dbReference>
<name>D8QN44_SELML</name>
<feature type="transmembrane region" description="Helical" evidence="6">
    <location>
        <begin position="153"/>
        <end position="174"/>
    </location>
</feature>
<dbReference type="HOGENOM" id="CLU_044409_1_0_1"/>
<feature type="signal peptide" evidence="7">
    <location>
        <begin position="1"/>
        <end position="16"/>
    </location>
</feature>
<dbReference type="KEGG" id="smo:SELMODRAFT_24565"/>
<dbReference type="Pfam" id="PF02544">
    <property type="entry name" value="Steroid_dh"/>
    <property type="match status" value="1"/>
</dbReference>
<dbReference type="PANTHER" id="PTHR14624:SF0">
    <property type="entry name" value="POLYPRENOL REDUCTASE"/>
    <property type="match status" value="1"/>
</dbReference>
<dbReference type="PROSITE" id="PS50244">
    <property type="entry name" value="S5A_REDUCTASE"/>
    <property type="match status" value="1"/>
</dbReference>
<comment type="subcellular location">
    <subcellularLocation>
        <location evidence="1">Endomembrane system</location>
        <topology evidence="1">Multi-pass membrane protein</topology>
    </subcellularLocation>
</comment>
<evidence type="ECO:0000256" key="7">
    <source>
        <dbReference type="SAM" id="SignalP"/>
    </source>
</evidence>
<feature type="transmembrane region" description="Helical" evidence="6">
    <location>
        <begin position="55"/>
        <end position="77"/>
    </location>
</feature>
<dbReference type="GO" id="GO:0006629">
    <property type="term" value="P:lipid metabolic process"/>
    <property type="evidence" value="ECO:0007669"/>
    <property type="project" value="InterPro"/>
</dbReference>
<feature type="domain" description="3-oxo-5-alpha-steroid 4-dehydrogenase C-terminal" evidence="8">
    <location>
        <begin position="211"/>
        <end position="333"/>
    </location>
</feature>
<dbReference type="Proteomes" id="UP000001514">
    <property type="component" value="Unassembled WGS sequence"/>
</dbReference>
<evidence type="ECO:0000259" key="8">
    <source>
        <dbReference type="Pfam" id="PF02544"/>
    </source>
</evidence>
<dbReference type="InParanoid" id="D8QN44"/>
<evidence type="ECO:0000256" key="6">
    <source>
        <dbReference type="SAM" id="Phobius"/>
    </source>
</evidence>
<dbReference type="EMBL" id="GL377565">
    <property type="protein sequence ID" value="EFJ38042.1"/>
    <property type="molecule type" value="Genomic_DNA"/>
</dbReference>
<feature type="chain" id="PRO_5003121088" description="3-oxo-5-alpha-steroid 4-dehydrogenase C-terminal domain-containing protein" evidence="7">
    <location>
        <begin position="17"/>
        <end position="333"/>
    </location>
</feature>
<evidence type="ECO:0000256" key="3">
    <source>
        <dbReference type="ARBA" id="ARBA00022692"/>
    </source>
</evidence>
<keyword evidence="3 6" id="KW-0812">Transmembrane</keyword>
<dbReference type="GO" id="GO:0005783">
    <property type="term" value="C:endoplasmic reticulum"/>
    <property type="evidence" value="ECO:0000318"/>
    <property type="project" value="GO_Central"/>
</dbReference>
<dbReference type="InterPro" id="IPR001104">
    <property type="entry name" value="3-oxo-5_a-steroid_4-DH_C"/>
</dbReference>
<protein>
    <recommendedName>
        <fullName evidence="8">3-oxo-5-alpha-steroid 4-dehydrogenase C-terminal domain-containing protein</fullName>
    </recommendedName>
</protein>
<evidence type="ECO:0000256" key="5">
    <source>
        <dbReference type="ARBA" id="ARBA00023136"/>
    </source>
</evidence>
<feature type="transmembrane region" description="Helical" evidence="6">
    <location>
        <begin position="276"/>
        <end position="301"/>
    </location>
</feature>
<gene>
    <name evidence="9" type="ORF">SELMODRAFT_24565</name>
</gene>
<evidence type="ECO:0000256" key="4">
    <source>
        <dbReference type="ARBA" id="ARBA00022989"/>
    </source>
</evidence>
<organism evidence="10">
    <name type="scientific">Selaginella moellendorffii</name>
    <name type="common">Spikemoss</name>
    <dbReference type="NCBI Taxonomy" id="88036"/>
    <lineage>
        <taxon>Eukaryota</taxon>
        <taxon>Viridiplantae</taxon>
        <taxon>Streptophyta</taxon>
        <taxon>Embryophyta</taxon>
        <taxon>Tracheophyta</taxon>
        <taxon>Lycopodiopsida</taxon>
        <taxon>Selaginellales</taxon>
        <taxon>Selaginellaceae</taxon>
        <taxon>Selaginella</taxon>
    </lineage>
</organism>
<dbReference type="GO" id="GO:0102389">
    <property type="term" value="F:polyprenol reductase activity"/>
    <property type="evidence" value="ECO:0000318"/>
    <property type="project" value="GO_Central"/>
</dbReference>
<keyword evidence="5 6" id="KW-0472">Membrane</keyword>
<keyword evidence="7" id="KW-0732">Signal</keyword>
<proteinExistence type="predicted"/>
<dbReference type="STRING" id="88036.D8QN44"/>
<feature type="non-terminal residue" evidence="9">
    <location>
        <position position="333"/>
    </location>
</feature>
<dbReference type="UniPathway" id="UPA00378"/>